<evidence type="ECO:0000259" key="1">
    <source>
        <dbReference type="Pfam" id="PF01243"/>
    </source>
</evidence>
<accession>A0ABT5MKU5</accession>
<name>A0ABT5MKU5_9BURK</name>
<dbReference type="PANTHER" id="PTHR42815:SF2">
    <property type="entry name" value="FAD-BINDING, PUTATIVE (AFU_ORTHOLOGUE AFUA_6G07600)-RELATED"/>
    <property type="match status" value="1"/>
</dbReference>
<dbReference type="PANTHER" id="PTHR42815">
    <property type="entry name" value="FAD-BINDING, PUTATIVE (AFU_ORTHOLOGUE AFUA_6G07600)-RELATED"/>
    <property type="match status" value="1"/>
</dbReference>
<comment type="caution">
    <text evidence="2">The sequence shown here is derived from an EMBL/GenBank/DDBJ whole genome shotgun (WGS) entry which is preliminary data.</text>
</comment>
<feature type="domain" description="Pyridoxamine 5'-phosphate oxidase N-terminal" evidence="1">
    <location>
        <begin position="28"/>
        <end position="149"/>
    </location>
</feature>
<dbReference type="Pfam" id="PF01243">
    <property type="entry name" value="PNPOx_N"/>
    <property type="match status" value="1"/>
</dbReference>
<dbReference type="RefSeq" id="WP_273929328.1">
    <property type="nucleotide sequence ID" value="NZ_JAQSIN010000003.1"/>
</dbReference>
<evidence type="ECO:0000313" key="2">
    <source>
        <dbReference type="EMBL" id="MDD0817011.1"/>
    </source>
</evidence>
<dbReference type="InterPro" id="IPR011576">
    <property type="entry name" value="Pyridox_Oxase_N"/>
</dbReference>
<evidence type="ECO:0000313" key="3">
    <source>
        <dbReference type="Proteomes" id="UP001528672"/>
    </source>
</evidence>
<organism evidence="2 3">
    <name type="scientific">Curvibacter microcysteis</name>
    <dbReference type="NCBI Taxonomy" id="3026419"/>
    <lineage>
        <taxon>Bacteria</taxon>
        <taxon>Pseudomonadati</taxon>
        <taxon>Pseudomonadota</taxon>
        <taxon>Betaproteobacteria</taxon>
        <taxon>Burkholderiales</taxon>
        <taxon>Comamonadaceae</taxon>
        <taxon>Curvibacter</taxon>
    </lineage>
</organism>
<dbReference type="InterPro" id="IPR012349">
    <property type="entry name" value="Split_barrel_FMN-bd"/>
</dbReference>
<dbReference type="EMBL" id="JAQSIO010000012">
    <property type="protein sequence ID" value="MDD0817011.1"/>
    <property type="molecule type" value="Genomic_DNA"/>
</dbReference>
<gene>
    <name evidence="2" type="ORF">PSQ39_20430</name>
</gene>
<sequence length="209" mass="23028">MIETLAQLRALYPAATERARRKQMAGLDRHAQRFVALSPFCVLASSGGAGQLLDASPRGGPPGFVKCRDAHTLLLPDVSGNNRLDTLENLLQDPRLSLLFLVPGVDETLRVNGRARLRDEAEVCALFAGERRLPQLVIEITVEEAYLHCPKAFMRSSLWQAPAAVQAPRQGLPTLGEMIHDQIGLDTPPETQAEMLARYQAQLRQEQAD</sequence>
<dbReference type="InterPro" id="IPR024029">
    <property type="entry name" value="Pyridox_Oxase_FMN-dep"/>
</dbReference>
<keyword evidence="3" id="KW-1185">Reference proteome</keyword>
<proteinExistence type="predicted"/>
<protein>
    <submittedName>
        <fullName evidence="2">Pyridoxamine 5'-phosphate oxidase family protein</fullName>
    </submittedName>
</protein>
<dbReference type="NCBIfam" id="TIGR04025">
    <property type="entry name" value="PPOX_FMN_DR2398"/>
    <property type="match status" value="1"/>
</dbReference>
<dbReference type="Gene3D" id="2.30.110.10">
    <property type="entry name" value="Electron Transport, Fmn-binding Protein, Chain A"/>
    <property type="match status" value="1"/>
</dbReference>
<dbReference type="Proteomes" id="UP001528672">
    <property type="component" value="Unassembled WGS sequence"/>
</dbReference>
<reference evidence="2 3" key="1">
    <citation type="submission" date="2023-02" db="EMBL/GenBank/DDBJ databases">
        <title>Bacterial whole genome sequence for Curvibacter sp. HBC28.</title>
        <authorList>
            <person name="Le V."/>
            <person name="Ko S.-R."/>
            <person name="Ahn C.-Y."/>
            <person name="Oh H.-M."/>
        </authorList>
    </citation>
    <scope>NUCLEOTIDE SEQUENCE [LARGE SCALE GENOMIC DNA]</scope>
    <source>
        <strain evidence="2 3">HBC28</strain>
    </source>
</reference>
<dbReference type="SUPFAM" id="SSF50475">
    <property type="entry name" value="FMN-binding split barrel"/>
    <property type="match status" value="1"/>
</dbReference>